<feature type="region of interest" description="Disordered" evidence="1">
    <location>
        <begin position="206"/>
        <end position="290"/>
    </location>
</feature>
<accession>S7PR16</accession>
<dbReference type="RefSeq" id="XP_007871717.1">
    <property type="nucleotide sequence ID" value="XM_007873526.1"/>
</dbReference>
<sequence length="316" mass="34577">MYSCFKNLLTSLEAFALSTSPAADAPSTAIRDNNATSSVVADDDFDGLMDAIYVAQTSNDAMNESFSRKERIITNQAEVAPTPEPVLYQPKPSRARPAWIDAKMFEPTLLPIPRPAIDVVDDAYGVFKIGLGGYEDEEAFEPIESQRMLSQLSWIQHIEGPTVAWPPPIIPFIFDPFEDLVEKPEPASPSASAYSYLNLSPASTTEQLPTIATPPDDDRSATAVPKQHAPQGSGSDSDTPAWPKLDGTRPITPGQLREYADKCAAAAQAQLQRSQPKPPTAPQEPRRPRPYLDRYQRMTAAAAVPLAVPLWQSTIW</sequence>
<protein>
    <submittedName>
        <fullName evidence="2">Uncharacterized protein</fullName>
    </submittedName>
</protein>
<evidence type="ECO:0000313" key="3">
    <source>
        <dbReference type="Proteomes" id="UP000030669"/>
    </source>
</evidence>
<dbReference type="HOGENOM" id="CLU_891523_0_0_1"/>
<name>S7PR16_GLOTA</name>
<evidence type="ECO:0000313" key="2">
    <source>
        <dbReference type="EMBL" id="EPQ49827.1"/>
    </source>
</evidence>
<evidence type="ECO:0000256" key="1">
    <source>
        <dbReference type="SAM" id="MobiDB-lite"/>
    </source>
</evidence>
<proteinExistence type="predicted"/>
<keyword evidence="3" id="KW-1185">Reference proteome</keyword>
<reference evidence="2 3" key="1">
    <citation type="journal article" date="2012" name="Science">
        <title>The Paleozoic origin of enzymatic lignin decomposition reconstructed from 31 fungal genomes.</title>
        <authorList>
            <person name="Floudas D."/>
            <person name="Binder M."/>
            <person name="Riley R."/>
            <person name="Barry K."/>
            <person name="Blanchette R.A."/>
            <person name="Henrissat B."/>
            <person name="Martinez A.T."/>
            <person name="Otillar R."/>
            <person name="Spatafora J.W."/>
            <person name="Yadav J.S."/>
            <person name="Aerts A."/>
            <person name="Benoit I."/>
            <person name="Boyd A."/>
            <person name="Carlson A."/>
            <person name="Copeland A."/>
            <person name="Coutinho P.M."/>
            <person name="de Vries R.P."/>
            <person name="Ferreira P."/>
            <person name="Findley K."/>
            <person name="Foster B."/>
            <person name="Gaskell J."/>
            <person name="Glotzer D."/>
            <person name="Gorecki P."/>
            <person name="Heitman J."/>
            <person name="Hesse C."/>
            <person name="Hori C."/>
            <person name="Igarashi K."/>
            <person name="Jurgens J.A."/>
            <person name="Kallen N."/>
            <person name="Kersten P."/>
            <person name="Kohler A."/>
            <person name="Kuees U."/>
            <person name="Kumar T.K.A."/>
            <person name="Kuo A."/>
            <person name="LaButti K."/>
            <person name="Larrondo L.F."/>
            <person name="Lindquist E."/>
            <person name="Ling A."/>
            <person name="Lombard V."/>
            <person name="Lucas S."/>
            <person name="Lundell T."/>
            <person name="Martin R."/>
            <person name="McLaughlin D.J."/>
            <person name="Morgenstern I."/>
            <person name="Morin E."/>
            <person name="Murat C."/>
            <person name="Nagy L.G."/>
            <person name="Nolan M."/>
            <person name="Ohm R.A."/>
            <person name="Patyshakuliyeva A."/>
            <person name="Rokas A."/>
            <person name="Ruiz-Duenas F.J."/>
            <person name="Sabat G."/>
            <person name="Salamov A."/>
            <person name="Samejima M."/>
            <person name="Schmutz J."/>
            <person name="Slot J.C."/>
            <person name="St John F."/>
            <person name="Stenlid J."/>
            <person name="Sun H."/>
            <person name="Sun S."/>
            <person name="Syed K."/>
            <person name="Tsang A."/>
            <person name="Wiebenga A."/>
            <person name="Young D."/>
            <person name="Pisabarro A."/>
            <person name="Eastwood D.C."/>
            <person name="Martin F."/>
            <person name="Cullen D."/>
            <person name="Grigoriev I.V."/>
            <person name="Hibbett D.S."/>
        </authorList>
    </citation>
    <scope>NUCLEOTIDE SEQUENCE [LARGE SCALE GENOMIC DNA]</scope>
    <source>
        <strain evidence="2 3">ATCC 11539</strain>
    </source>
</reference>
<dbReference type="KEGG" id="gtr:GLOTRDRAFT_134564"/>
<dbReference type="GeneID" id="19303087"/>
<dbReference type="Proteomes" id="UP000030669">
    <property type="component" value="Unassembled WGS sequence"/>
</dbReference>
<dbReference type="EMBL" id="KB469583">
    <property type="protein sequence ID" value="EPQ49827.1"/>
    <property type="molecule type" value="Genomic_DNA"/>
</dbReference>
<organism evidence="2 3">
    <name type="scientific">Gloeophyllum trabeum (strain ATCC 11539 / FP-39264 / Madison 617)</name>
    <name type="common">Brown rot fungus</name>
    <dbReference type="NCBI Taxonomy" id="670483"/>
    <lineage>
        <taxon>Eukaryota</taxon>
        <taxon>Fungi</taxon>
        <taxon>Dikarya</taxon>
        <taxon>Basidiomycota</taxon>
        <taxon>Agaricomycotina</taxon>
        <taxon>Agaricomycetes</taxon>
        <taxon>Gloeophyllales</taxon>
        <taxon>Gloeophyllaceae</taxon>
        <taxon>Gloeophyllum</taxon>
    </lineage>
</organism>
<dbReference type="AlphaFoldDB" id="S7PR16"/>
<gene>
    <name evidence="2" type="ORF">GLOTRDRAFT_134564</name>
</gene>